<proteinExistence type="predicted"/>
<evidence type="ECO:0000313" key="6">
    <source>
        <dbReference type="Proteomes" id="UP000092444"/>
    </source>
</evidence>
<evidence type="ECO:0000259" key="4">
    <source>
        <dbReference type="SMART" id="SM01098"/>
    </source>
</evidence>
<keyword evidence="6" id="KW-1185">Reference proteome</keyword>
<organism evidence="5 6">
    <name type="scientific">Glossina morsitans morsitans</name>
    <name type="common">Savannah tsetse fly</name>
    <dbReference type="NCBI Taxonomy" id="37546"/>
    <lineage>
        <taxon>Eukaryota</taxon>
        <taxon>Metazoa</taxon>
        <taxon>Ecdysozoa</taxon>
        <taxon>Arthropoda</taxon>
        <taxon>Hexapoda</taxon>
        <taxon>Insecta</taxon>
        <taxon>Pterygota</taxon>
        <taxon>Neoptera</taxon>
        <taxon>Endopterygota</taxon>
        <taxon>Diptera</taxon>
        <taxon>Brachycera</taxon>
        <taxon>Muscomorpha</taxon>
        <taxon>Hippoboscoidea</taxon>
        <taxon>Glossinidae</taxon>
        <taxon>Glossina</taxon>
    </lineage>
</organism>
<dbReference type="GO" id="GO:0006397">
    <property type="term" value="P:mRNA processing"/>
    <property type="evidence" value="ECO:0007669"/>
    <property type="project" value="UniProtKB-KW"/>
</dbReference>
<comment type="subcellular location">
    <subcellularLocation>
        <location evidence="1">Nucleus</location>
    </subcellularLocation>
</comment>
<reference evidence="5" key="1">
    <citation type="submission" date="2020-05" db="UniProtKB">
        <authorList>
            <consortium name="EnsemblMetazoa"/>
        </authorList>
    </citation>
    <scope>IDENTIFICATION</scope>
    <source>
        <strain evidence="5">Yale</strain>
    </source>
</reference>
<dbReference type="Proteomes" id="UP000092444">
    <property type="component" value="Unassembled WGS sequence"/>
</dbReference>
<keyword evidence="2" id="KW-0507">mRNA processing</keyword>
<evidence type="ECO:0000256" key="2">
    <source>
        <dbReference type="ARBA" id="ARBA00022664"/>
    </source>
</evidence>
<name>A0A1B0FAN2_GLOMM</name>
<keyword evidence="3" id="KW-0539">Nucleus</keyword>
<dbReference type="GO" id="GO:0005634">
    <property type="term" value="C:nucleus"/>
    <property type="evidence" value="ECO:0007669"/>
    <property type="project" value="UniProtKB-SubCell"/>
</dbReference>
<evidence type="ECO:0000256" key="3">
    <source>
        <dbReference type="ARBA" id="ARBA00023242"/>
    </source>
</evidence>
<sequence length="222" mass="24078">MYLRKAIGNKLSGVLVKRDCKYHLLAASDLSKYTDMSMSVVTQRQSIPWNSSIVTLKLLLDRIGGAGTVEILEENKKLRAFACIDLIVEGKIIVMEWQATPVNDMYADTVLSCVMQNELGGTNTKGTNTQSKSDRTHFKECLLETLQDAFGESSVLPVTVAGKRVEVTLETLEASLGSPQLEAKRFCNCCCAVCWLCASPATVAAPGPGLGPELRSRGSICL</sequence>
<accession>A0A1B0FAN2</accession>
<protein>
    <recommendedName>
        <fullName evidence="4">Pre-mRNA 3'-end-processing endonuclease polyadenylation factor C-term domain-containing protein</fullName>
    </recommendedName>
</protein>
<dbReference type="STRING" id="37546.A0A1B0FAN2"/>
<dbReference type="SMART" id="SM01098">
    <property type="entry name" value="CPSF73-100_C"/>
    <property type="match status" value="1"/>
</dbReference>
<evidence type="ECO:0000313" key="5">
    <source>
        <dbReference type="EnsemblMetazoa" id="GMOY000564-PA"/>
    </source>
</evidence>
<feature type="domain" description="Pre-mRNA 3'-end-processing endonuclease polyadenylation factor C-term" evidence="4">
    <location>
        <begin position="7"/>
        <end position="193"/>
    </location>
</feature>
<dbReference type="EMBL" id="CCAG010010971">
    <property type="status" value="NOT_ANNOTATED_CDS"/>
    <property type="molecule type" value="Genomic_DNA"/>
</dbReference>
<dbReference type="AlphaFoldDB" id="A0A1B0FAN2"/>
<dbReference type="Pfam" id="PF11718">
    <property type="entry name" value="CPSF73-100_C"/>
    <property type="match status" value="1"/>
</dbReference>
<evidence type="ECO:0000256" key="1">
    <source>
        <dbReference type="ARBA" id="ARBA00004123"/>
    </source>
</evidence>
<dbReference type="VEuPathDB" id="VectorBase:GMOY000564"/>
<dbReference type="InterPro" id="IPR021718">
    <property type="entry name" value="CPSF73-100_C"/>
</dbReference>
<dbReference type="EnsemblMetazoa" id="GMOY000564-RA">
    <property type="protein sequence ID" value="GMOY000564-PA"/>
    <property type="gene ID" value="GMOY000564"/>
</dbReference>